<proteinExistence type="predicted"/>
<dbReference type="EMBL" id="CAJOAY010000277">
    <property type="protein sequence ID" value="CAF3613884.1"/>
    <property type="molecule type" value="Genomic_DNA"/>
</dbReference>
<feature type="compositionally biased region" description="Low complexity" evidence="5">
    <location>
        <begin position="178"/>
        <end position="188"/>
    </location>
</feature>
<name>A0A818NX63_9BILA</name>
<dbReference type="InterPro" id="IPR011011">
    <property type="entry name" value="Znf_FYVE_PHD"/>
</dbReference>
<dbReference type="SUPFAM" id="SSF57903">
    <property type="entry name" value="FYVE/PHD zinc finger"/>
    <property type="match status" value="1"/>
</dbReference>
<keyword evidence="2 4" id="KW-0863">Zinc-finger</keyword>
<dbReference type="InterPro" id="IPR017455">
    <property type="entry name" value="Znf_FYVE-rel"/>
</dbReference>
<evidence type="ECO:0000259" key="6">
    <source>
        <dbReference type="PROSITE" id="PS50178"/>
    </source>
</evidence>
<dbReference type="Proteomes" id="UP000663881">
    <property type="component" value="Unassembled WGS sequence"/>
</dbReference>
<feature type="compositionally biased region" description="Pro residues" evidence="5">
    <location>
        <begin position="402"/>
        <end position="421"/>
    </location>
</feature>
<evidence type="ECO:0000313" key="7">
    <source>
        <dbReference type="EMBL" id="CAF3613884.1"/>
    </source>
</evidence>
<dbReference type="GO" id="GO:0031901">
    <property type="term" value="C:early endosome membrane"/>
    <property type="evidence" value="ECO:0007669"/>
    <property type="project" value="TreeGrafter"/>
</dbReference>
<gene>
    <name evidence="7" type="ORF">OKA104_LOCUS7265</name>
</gene>
<comment type="caution">
    <text evidence="7">The sequence shown here is derived from an EMBL/GenBank/DDBJ whole genome shotgun (WGS) entry which is preliminary data.</text>
</comment>
<dbReference type="SMART" id="SM00064">
    <property type="entry name" value="FYVE"/>
    <property type="match status" value="1"/>
</dbReference>
<keyword evidence="1" id="KW-0479">Metal-binding</keyword>
<feature type="region of interest" description="Disordered" evidence="5">
    <location>
        <begin position="386"/>
        <end position="431"/>
    </location>
</feature>
<dbReference type="InterPro" id="IPR013083">
    <property type="entry name" value="Znf_RING/FYVE/PHD"/>
</dbReference>
<feature type="compositionally biased region" description="Polar residues" evidence="5">
    <location>
        <begin position="160"/>
        <end position="170"/>
    </location>
</feature>
<feature type="compositionally biased region" description="Low complexity" evidence="5">
    <location>
        <begin position="386"/>
        <end position="401"/>
    </location>
</feature>
<evidence type="ECO:0000256" key="1">
    <source>
        <dbReference type="ARBA" id="ARBA00022723"/>
    </source>
</evidence>
<dbReference type="GO" id="GO:0016197">
    <property type="term" value="P:endosomal transport"/>
    <property type="evidence" value="ECO:0007669"/>
    <property type="project" value="TreeGrafter"/>
</dbReference>
<reference evidence="7" key="1">
    <citation type="submission" date="2021-02" db="EMBL/GenBank/DDBJ databases">
        <authorList>
            <person name="Nowell W R."/>
        </authorList>
    </citation>
    <scope>NUCLEOTIDE SEQUENCE</scope>
</reference>
<dbReference type="PANTHER" id="PTHR46319:SF3">
    <property type="entry name" value="ZINC FINGER FYVE DOMAIN-CONTAINING PROTEIN"/>
    <property type="match status" value="1"/>
</dbReference>
<organism evidence="7 8">
    <name type="scientific">Adineta steineri</name>
    <dbReference type="NCBI Taxonomy" id="433720"/>
    <lineage>
        <taxon>Eukaryota</taxon>
        <taxon>Metazoa</taxon>
        <taxon>Spiralia</taxon>
        <taxon>Gnathifera</taxon>
        <taxon>Rotifera</taxon>
        <taxon>Eurotatoria</taxon>
        <taxon>Bdelloidea</taxon>
        <taxon>Adinetida</taxon>
        <taxon>Adinetidae</taxon>
        <taxon>Adineta</taxon>
    </lineage>
</organism>
<dbReference type="AlphaFoldDB" id="A0A818NX63"/>
<feature type="domain" description="FYVE-type" evidence="6">
    <location>
        <begin position="466"/>
        <end position="525"/>
    </location>
</feature>
<protein>
    <recommendedName>
        <fullName evidence="6">FYVE-type domain-containing protein</fullName>
    </recommendedName>
</protein>
<sequence>MDFDIDAVLDQLEKTLNQSNLDEKETNQTIEILPSESLPFHNTSRRSADELLLLDLDPLGNTENHVDQENDDKLDRFKQDLEELYATSTVIDSSTILPPTPILPDIIGQQEELSSTSFPLAVEQLENEVREEILHHTLESPLLLPDLTTLTNSNLDNKNETILPSRSLSSNEEDKEQQSTTESITETTPVSNNLLFQNEPDLIQRETPTTVLHSVDSIVNASVVHDVKDFVVPNPPTIDLESLQISSELVFTSCNDNDEEPVQSISEEFIANSPIPSPSAITTTTTNAPIQDFDLVKNILSEIFDKPDEEILDESLTEEKEPEMINIEQQDILAPPASLTTNDNEDFRFLDEMLASVDISDGDIHQLTPAEIDRVDNLLKQIIDSQQIDDIPTSTSNEIESCPPPSSSSPPPPTSERPPSPELVAGAASSSSIPIDEELIRVEQEWAKLTEEEKHLGSVAPQWVSDDLAPVCMKCASKFSITRRRHHCRACGKVYCSTCCWQKVKLIHDDSKEDRACNDCVKTINEVEYLWTYMRNNQKPRTSVLRKRTGKHVFLR</sequence>
<dbReference type="Gene3D" id="3.30.40.10">
    <property type="entry name" value="Zinc/RING finger domain, C3HC4 (zinc finger)"/>
    <property type="match status" value="1"/>
</dbReference>
<evidence type="ECO:0000313" key="8">
    <source>
        <dbReference type="Proteomes" id="UP000663881"/>
    </source>
</evidence>
<evidence type="ECO:0000256" key="4">
    <source>
        <dbReference type="PROSITE-ProRule" id="PRU00091"/>
    </source>
</evidence>
<dbReference type="PANTHER" id="PTHR46319">
    <property type="entry name" value="ZINC FINGER FYVE DOMAIN-CONTAINING PROTEIN"/>
    <property type="match status" value="1"/>
</dbReference>
<dbReference type="GO" id="GO:0008270">
    <property type="term" value="F:zinc ion binding"/>
    <property type="evidence" value="ECO:0007669"/>
    <property type="project" value="UniProtKB-KW"/>
</dbReference>
<feature type="region of interest" description="Disordered" evidence="5">
    <location>
        <begin position="151"/>
        <end position="193"/>
    </location>
</feature>
<accession>A0A818NX63</accession>
<evidence type="ECO:0000256" key="3">
    <source>
        <dbReference type="ARBA" id="ARBA00022833"/>
    </source>
</evidence>
<evidence type="ECO:0000256" key="2">
    <source>
        <dbReference type="ARBA" id="ARBA00022771"/>
    </source>
</evidence>
<dbReference type="PROSITE" id="PS50178">
    <property type="entry name" value="ZF_FYVE"/>
    <property type="match status" value="1"/>
</dbReference>
<keyword evidence="3" id="KW-0862">Zinc</keyword>
<dbReference type="Pfam" id="PF01363">
    <property type="entry name" value="FYVE"/>
    <property type="match status" value="1"/>
</dbReference>
<evidence type="ECO:0000256" key="5">
    <source>
        <dbReference type="SAM" id="MobiDB-lite"/>
    </source>
</evidence>
<dbReference type="InterPro" id="IPR000306">
    <property type="entry name" value="Znf_FYVE"/>
</dbReference>